<dbReference type="GO" id="GO:0016281">
    <property type="term" value="C:eukaryotic translation initiation factor 4F complex"/>
    <property type="evidence" value="ECO:0000318"/>
    <property type="project" value="GO_Central"/>
</dbReference>
<dbReference type="GeneID" id="7447034"/>
<dbReference type="GO" id="GO:0003743">
    <property type="term" value="F:translation initiation factor activity"/>
    <property type="evidence" value="ECO:0000318"/>
    <property type="project" value="GO_Central"/>
</dbReference>
<dbReference type="GO" id="GO:0006413">
    <property type="term" value="P:translational initiation"/>
    <property type="evidence" value="ECO:0000318"/>
    <property type="project" value="GO_Central"/>
</dbReference>
<dbReference type="OMA" id="ENICMAM"/>
<keyword evidence="1" id="KW-0694">RNA-binding</keyword>
<dbReference type="STRING" id="35128.B8C956"/>
<reference evidence="2 3" key="2">
    <citation type="journal article" date="2008" name="Nature">
        <title>The Phaeodactylum genome reveals the evolutionary history of diatom genomes.</title>
        <authorList>
            <person name="Bowler C."/>
            <person name="Allen A.E."/>
            <person name="Badger J.H."/>
            <person name="Grimwood J."/>
            <person name="Jabbari K."/>
            <person name="Kuo A."/>
            <person name="Maheswari U."/>
            <person name="Martens C."/>
            <person name="Maumus F."/>
            <person name="Otillar R.P."/>
            <person name="Rayko E."/>
            <person name="Salamov A."/>
            <person name="Vandepoele K."/>
            <person name="Beszteri B."/>
            <person name="Gruber A."/>
            <person name="Heijde M."/>
            <person name="Katinka M."/>
            <person name="Mock T."/>
            <person name="Valentin K."/>
            <person name="Verret F."/>
            <person name="Berges J.A."/>
            <person name="Brownlee C."/>
            <person name="Cadoret J.P."/>
            <person name="Chiovitti A."/>
            <person name="Choi C.J."/>
            <person name="Coesel S."/>
            <person name="De Martino A."/>
            <person name="Detter J.C."/>
            <person name="Durkin C."/>
            <person name="Falciatore A."/>
            <person name="Fournet J."/>
            <person name="Haruta M."/>
            <person name="Huysman M.J."/>
            <person name="Jenkins B.D."/>
            <person name="Jiroutova K."/>
            <person name="Jorgensen R.E."/>
            <person name="Joubert Y."/>
            <person name="Kaplan A."/>
            <person name="Kroger N."/>
            <person name="Kroth P.G."/>
            <person name="La Roche J."/>
            <person name="Lindquist E."/>
            <person name="Lommer M."/>
            <person name="Martin-Jezequel V."/>
            <person name="Lopez P.J."/>
            <person name="Lucas S."/>
            <person name="Mangogna M."/>
            <person name="McGinnis K."/>
            <person name="Medlin L.K."/>
            <person name="Montsant A."/>
            <person name="Oudot-Le Secq M.P."/>
            <person name="Napoli C."/>
            <person name="Obornik M."/>
            <person name="Parker M.S."/>
            <person name="Petit J.L."/>
            <person name="Porcel B.M."/>
            <person name="Poulsen N."/>
            <person name="Robison M."/>
            <person name="Rychlewski L."/>
            <person name="Rynearson T.A."/>
            <person name="Schmutz J."/>
            <person name="Shapiro H."/>
            <person name="Siaut M."/>
            <person name="Stanley M."/>
            <person name="Sussman M.R."/>
            <person name="Taylor A.R."/>
            <person name="Vardi A."/>
            <person name="von Dassow P."/>
            <person name="Vyverman W."/>
            <person name="Willis A."/>
            <person name="Wyrwicz L.S."/>
            <person name="Rokhsar D.S."/>
            <person name="Weissenbach J."/>
            <person name="Armbrust E.V."/>
            <person name="Green B.R."/>
            <person name="Van de Peer Y."/>
            <person name="Grigoriev I.V."/>
        </authorList>
    </citation>
    <scope>NUCLEOTIDE SEQUENCE [LARGE SCALE GENOMIC DNA]</scope>
    <source>
        <strain evidence="2 3">CCMP1335</strain>
    </source>
</reference>
<dbReference type="eggNOG" id="KOG1669">
    <property type="taxonomic scope" value="Eukaryota"/>
</dbReference>
<protein>
    <submittedName>
        <fullName evidence="2">Uncharacterized protein</fullName>
    </submittedName>
</protein>
<dbReference type="GO" id="GO:0000340">
    <property type="term" value="F:RNA 7-methylguanosine cap binding"/>
    <property type="evidence" value="ECO:0000318"/>
    <property type="project" value="GO_Central"/>
</dbReference>
<keyword evidence="3" id="KW-1185">Reference proteome</keyword>
<dbReference type="HOGENOM" id="CLU_043552_7_1_1"/>
<dbReference type="PANTHER" id="PTHR11960:SF18">
    <property type="entry name" value="EUKARYOTIC TRANSLATION INITIATION FACTOR 4E HOMOLOGOUS PROTEIN, ISOFORM B"/>
    <property type="match status" value="1"/>
</dbReference>
<comment type="similarity">
    <text evidence="1">Belongs to the eukaryotic initiation factor 4E family.</text>
</comment>
<dbReference type="PROSITE" id="PS00813">
    <property type="entry name" value="IF4E"/>
    <property type="match status" value="1"/>
</dbReference>
<accession>B8C956</accession>
<evidence type="ECO:0000256" key="1">
    <source>
        <dbReference type="RuleBase" id="RU004374"/>
    </source>
</evidence>
<dbReference type="Pfam" id="PF01652">
    <property type="entry name" value="IF4E"/>
    <property type="match status" value="1"/>
</dbReference>
<organism evidence="2 3">
    <name type="scientific">Thalassiosira pseudonana</name>
    <name type="common">Marine diatom</name>
    <name type="synonym">Cyclotella nana</name>
    <dbReference type="NCBI Taxonomy" id="35128"/>
    <lineage>
        <taxon>Eukaryota</taxon>
        <taxon>Sar</taxon>
        <taxon>Stramenopiles</taxon>
        <taxon>Ochrophyta</taxon>
        <taxon>Bacillariophyta</taxon>
        <taxon>Coscinodiscophyceae</taxon>
        <taxon>Thalassiosirophycidae</taxon>
        <taxon>Thalassiosirales</taxon>
        <taxon>Thalassiosiraceae</taxon>
        <taxon>Thalassiosira</taxon>
    </lineage>
</organism>
<feature type="non-terminal residue" evidence="2">
    <location>
        <position position="1"/>
    </location>
</feature>
<evidence type="ECO:0000313" key="3">
    <source>
        <dbReference type="Proteomes" id="UP000001449"/>
    </source>
</evidence>
<dbReference type="KEGG" id="tps:THAPSDRAFT_36502"/>
<keyword evidence="1" id="KW-0396">Initiation factor</keyword>
<keyword evidence="1" id="KW-0648">Protein biosynthesis</keyword>
<dbReference type="PaxDb" id="35128-Thaps36502"/>
<dbReference type="InParanoid" id="B8C956"/>
<dbReference type="Gene3D" id="3.30.760.10">
    <property type="entry name" value="RNA Cap, Translation Initiation Factor Eif4e"/>
    <property type="match status" value="1"/>
</dbReference>
<dbReference type="EMBL" id="CM000646">
    <property type="protein sequence ID" value="EED89991.1"/>
    <property type="molecule type" value="Genomic_DNA"/>
</dbReference>
<gene>
    <name evidence="2" type="ORF">THAPSDRAFT_36502</name>
</gene>
<dbReference type="AlphaFoldDB" id="B8C956"/>
<dbReference type="RefSeq" id="XP_002292795.1">
    <property type="nucleotide sequence ID" value="XM_002292759.1"/>
</dbReference>
<dbReference type="SUPFAM" id="SSF55418">
    <property type="entry name" value="eIF4e-like"/>
    <property type="match status" value="1"/>
</dbReference>
<dbReference type="InterPro" id="IPR019770">
    <property type="entry name" value="TIF_eIF_4E_CS"/>
</dbReference>
<evidence type="ECO:0000313" key="2">
    <source>
        <dbReference type="EMBL" id="EED89991.1"/>
    </source>
</evidence>
<dbReference type="InterPro" id="IPR001040">
    <property type="entry name" value="TIF_eIF_4E"/>
</dbReference>
<sequence length="133" mass="15328">EEFWSVYNYIVRPDELPATTDYHFFREGIQPTWEDPQNEHGGKWVIRLPKKGNVASRFWEEILLALMGGQFSGVPDGEVCGAVISIRDRVNVLSIWTKSGGNQKMINRVGDSIKRTLRLPNHVSMYYHTHPRS</sequence>
<name>B8C956_THAPS</name>
<dbReference type="Proteomes" id="UP000001449">
    <property type="component" value="Chromosome 10"/>
</dbReference>
<reference evidence="2 3" key="1">
    <citation type="journal article" date="2004" name="Science">
        <title>The genome of the diatom Thalassiosira pseudonana: ecology, evolution, and metabolism.</title>
        <authorList>
            <person name="Armbrust E.V."/>
            <person name="Berges J.A."/>
            <person name="Bowler C."/>
            <person name="Green B.R."/>
            <person name="Martinez D."/>
            <person name="Putnam N.H."/>
            <person name="Zhou S."/>
            <person name="Allen A.E."/>
            <person name="Apt K.E."/>
            <person name="Bechner M."/>
            <person name="Brzezinski M.A."/>
            <person name="Chaal B.K."/>
            <person name="Chiovitti A."/>
            <person name="Davis A.K."/>
            <person name="Demarest M.S."/>
            <person name="Detter J.C."/>
            <person name="Glavina T."/>
            <person name="Goodstein D."/>
            <person name="Hadi M.Z."/>
            <person name="Hellsten U."/>
            <person name="Hildebrand M."/>
            <person name="Jenkins B.D."/>
            <person name="Jurka J."/>
            <person name="Kapitonov V.V."/>
            <person name="Kroger N."/>
            <person name="Lau W.W."/>
            <person name="Lane T.W."/>
            <person name="Larimer F.W."/>
            <person name="Lippmeier J.C."/>
            <person name="Lucas S."/>
            <person name="Medina M."/>
            <person name="Montsant A."/>
            <person name="Obornik M."/>
            <person name="Parker M.S."/>
            <person name="Palenik B."/>
            <person name="Pazour G.J."/>
            <person name="Richardson P.M."/>
            <person name="Rynearson T.A."/>
            <person name="Saito M.A."/>
            <person name="Schwartz D.C."/>
            <person name="Thamatrakoln K."/>
            <person name="Valentin K."/>
            <person name="Vardi A."/>
            <person name="Wilkerson F.P."/>
            <person name="Rokhsar D.S."/>
        </authorList>
    </citation>
    <scope>NUCLEOTIDE SEQUENCE [LARGE SCALE GENOMIC DNA]</scope>
    <source>
        <strain evidence="2 3">CCMP1335</strain>
    </source>
</reference>
<dbReference type="PANTHER" id="PTHR11960">
    <property type="entry name" value="EUKARYOTIC TRANSLATION INITIATION FACTOR 4E RELATED"/>
    <property type="match status" value="1"/>
</dbReference>
<proteinExistence type="inferred from homology"/>
<dbReference type="InterPro" id="IPR023398">
    <property type="entry name" value="TIF_eIF4e-like"/>
</dbReference>